<accession>A0A2G5UPW8</accession>
<keyword evidence="3" id="KW-0862">Zinc</keyword>
<dbReference type="InterPro" id="IPR052667">
    <property type="entry name" value="E3_ubiquitin-ligase_RING"/>
</dbReference>
<evidence type="ECO:0000256" key="3">
    <source>
        <dbReference type="ARBA" id="ARBA00022833"/>
    </source>
</evidence>
<evidence type="ECO:0000259" key="5">
    <source>
        <dbReference type="PROSITE" id="PS50089"/>
    </source>
</evidence>
<dbReference type="PROSITE" id="PS00518">
    <property type="entry name" value="ZF_RING_1"/>
    <property type="match status" value="1"/>
</dbReference>
<gene>
    <name evidence="6" type="primary">Cnig_chr_III.g8965</name>
    <name evidence="6" type="ORF">B9Z55_008965</name>
</gene>
<dbReference type="PANTHER" id="PTHR47156">
    <property type="entry name" value="PROTEIN CBG20824"/>
    <property type="match status" value="1"/>
</dbReference>
<keyword evidence="1" id="KW-0479">Metal-binding</keyword>
<dbReference type="InterPro" id="IPR013083">
    <property type="entry name" value="Znf_RING/FYVE/PHD"/>
</dbReference>
<dbReference type="InterPro" id="IPR001841">
    <property type="entry name" value="Znf_RING"/>
</dbReference>
<dbReference type="InterPro" id="IPR017907">
    <property type="entry name" value="Znf_RING_CS"/>
</dbReference>
<dbReference type="SMART" id="SM00184">
    <property type="entry name" value="RING"/>
    <property type="match status" value="1"/>
</dbReference>
<evidence type="ECO:0000313" key="6">
    <source>
        <dbReference type="EMBL" id="PIC41605.1"/>
    </source>
</evidence>
<reference evidence="7" key="1">
    <citation type="submission" date="2017-10" db="EMBL/GenBank/DDBJ databases">
        <title>Rapid genome shrinkage in a self-fertile nematode reveals novel sperm competition proteins.</title>
        <authorList>
            <person name="Yin D."/>
            <person name="Schwarz E.M."/>
            <person name="Thomas C.G."/>
            <person name="Felde R.L."/>
            <person name="Korf I.F."/>
            <person name="Cutter A.D."/>
            <person name="Schartner C.M."/>
            <person name="Ralston E.J."/>
            <person name="Meyer B.J."/>
            <person name="Haag E.S."/>
        </authorList>
    </citation>
    <scope>NUCLEOTIDE SEQUENCE [LARGE SCALE GENOMIC DNA]</scope>
    <source>
        <strain evidence="7">JU1422</strain>
    </source>
</reference>
<comment type="caution">
    <text evidence="6">The sequence shown here is derived from an EMBL/GenBank/DDBJ whole genome shotgun (WGS) entry which is preliminary data.</text>
</comment>
<dbReference type="STRING" id="1611254.A0A2G5UPW8"/>
<organism evidence="6 7">
    <name type="scientific">Caenorhabditis nigoni</name>
    <dbReference type="NCBI Taxonomy" id="1611254"/>
    <lineage>
        <taxon>Eukaryota</taxon>
        <taxon>Metazoa</taxon>
        <taxon>Ecdysozoa</taxon>
        <taxon>Nematoda</taxon>
        <taxon>Chromadorea</taxon>
        <taxon>Rhabditida</taxon>
        <taxon>Rhabditina</taxon>
        <taxon>Rhabditomorpha</taxon>
        <taxon>Rhabditoidea</taxon>
        <taxon>Rhabditidae</taxon>
        <taxon>Peloderinae</taxon>
        <taxon>Caenorhabditis</taxon>
    </lineage>
</organism>
<proteinExistence type="predicted"/>
<dbReference type="PROSITE" id="PS50089">
    <property type="entry name" value="ZF_RING_2"/>
    <property type="match status" value="1"/>
</dbReference>
<sequence>MEKKTSNIFRLECKTCNLGYSTYRIPRVIKECGHTICEKCVEKTLEQAEQKLEFYCPFCQKTTVIQGSASNLPKNFAIIDIINNYLN</sequence>
<dbReference type="SUPFAM" id="SSF57850">
    <property type="entry name" value="RING/U-box"/>
    <property type="match status" value="1"/>
</dbReference>
<dbReference type="AlphaFoldDB" id="A0A2G5UPW8"/>
<evidence type="ECO:0000256" key="2">
    <source>
        <dbReference type="ARBA" id="ARBA00022771"/>
    </source>
</evidence>
<keyword evidence="2 4" id="KW-0863">Zinc-finger</keyword>
<dbReference type="EMBL" id="PDUG01000003">
    <property type="protein sequence ID" value="PIC41605.1"/>
    <property type="molecule type" value="Genomic_DNA"/>
</dbReference>
<name>A0A2G5UPW8_9PELO</name>
<dbReference type="OrthoDB" id="5828209at2759"/>
<feature type="domain" description="RING-type" evidence="5">
    <location>
        <begin position="13"/>
        <end position="60"/>
    </location>
</feature>
<dbReference type="InterPro" id="IPR027370">
    <property type="entry name" value="Znf-RING_euk"/>
</dbReference>
<evidence type="ECO:0000256" key="4">
    <source>
        <dbReference type="PROSITE-ProRule" id="PRU00175"/>
    </source>
</evidence>
<dbReference type="GO" id="GO:0008270">
    <property type="term" value="F:zinc ion binding"/>
    <property type="evidence" value="ECO:0007669"/>
    <property type="project" value="UniProtKB-KW"/>
</dbReference>
<dbReference type="Pfam" id="PF13445">
    <property type="entry name" value="zf-RING_UBOX"/>
    <property type="match status" value="1"/>
</dbReference>
<dbReference type="PANTHER" id="PTHR47156:SF7">
    <property type="entry name" value="RING-TYPE DOMAIN-CONTAINING PROTEIN"/>
    <property type="match status" value="1"/>
</dbReference>
<evidence type="ECO:0000256" key="1">
    <source>
        <dbReference type="ARBA" id="ARBA00022723"/>
    </source>
</evidence>
<dbReference type="Proteomes" id="UP000230233">
    <property type="component" value="Chromosome III"/>
</dbReference>
<evidence type="ECO:0000313" key="7">
    <source>
        <dbReference type="Proteomes" id="UP000230233"/>
    </source>
</evidence>
<protein>
    <recommendedName>
        <fullName evidence="5">RING-type domain-containing protein</fullName>
    </recommendedName>
</protein>
<keyword evidence="7" id="KW-1185">Reference proteome</keyword>
<dbReference type="Gene3D" id="3.30.40.10">
    <property type="entry name" value="Zinc/RING finger domain, C3HC4 (zinc finger)"/>
    <property type="match status" value="1"/>
</dbReference>